<comment type="caution">
    <text evidence="6">The sequence shown here is derived from an EMBL/GenBank/DDBJ whole genome shotgun (WGS) entry which is preliminary data.</text>
</comment>
<dbReference type="PANTHER" id="PTHR43122">
    <property type="entry name" value="FERREDOXIN SUBUNIT OF PYRUVATE:FLAVODOXIN OXIDOREDUCTASE-RELATED"/>
    <property type="match status" value="1"/>
</dbReference>
<evidence type="ECO:0000313" key="7">
    <source>
        <dbReference type="Proteomes" id="UP000539052"/>
    </source>
</evidence>
<evidence type="ECO:0000259" key="4">
    <source>
        <dbReference type="PROSITE" id="PS50902"/>
    </source>
</evidence>
<name>A0ABX1VQY0_9FIRM</name>
<dbReference type="InterPro" id="IPR026816">
    <property type="entry name" value="Flavodoxin_dom"/>
</dbReference>
<proteinExistence type="predicted"/>
<keyword evidence="1" id="KW-0479">Metal-binding</keyword>
<dbReference type="InterPro" id="IPR008254">
    <property type="entry name" value="Flavodoxin/NO_synth"/>
</dbReference>
<dbReference type="PANTHER" id="PTHR43122:SF1">
    <property type="entry name" value="IRON-SULFUR-BINDING PROTEIN"/>
    <property type="match status" value="1"/>
</dbReference>
<dbReference type="InterPro" id="IPR047964">
    <property type="entry name" value="EFR1-like"/>
</dbReference>
<accession>A0ABX1VQY0</accession>
<dbReference type="Gene3D" id="3.30.70.20">
    <property type="match status" value="1"/>
</dbReference>
<dbReference type="InterPro" id="IPR017900">
    <property type="entry name" value="4Fe4S_Fe_S_CS"/>
</dbReference>
<organism evidence="6 7">
    <name type="scientific">Lacrimispora defluvii</name>
    <dbReference type="NCBI Taxonomy" id="2719233"/>
    <lineage>
        <taxon>Bacteria</taxon>
        <taxon>Bacillati</taxon>
        <taxon>Bacillota</taxon>
        <taxon>Clostridia</taxon>
        <taxon>Lachnospirales</taxon>
        <taxon>Lachnospiraceae</taxon>
        <taxon>Lacrimispora</taxon>
    </lineage>
</organism>
<evidence type="ECO:0000313" key="6">
    <source>
        <dbReference type="EMBL" id="NNJ30761.1"/>
    </source>
</evidence>
<dbReference type="PROSITE" id="PS00198">
    <property type="entry name" value="4FE4S_FER_1"/>
    <property type="match status" value="2"/>
</dbReference>
<keyword evidence="3" id="KW-0411">Iron-sulfur</keyword>
<protein>
    <submittedName>
        <fullName evidence="6">4Fe-4S binding protein</fullName>
    </submittedName>
</protein>
<feature type="domain" description="Flavodoxin-like" evidence="4">
    <location>
        <begin position="3"/>
        <end position="149"/>
    </location>
</feature>
<keyword evidence="7" id="KW-1185">Reference proteome</keyword>
<dbReference type="Pfam" id="PF13237">
    <property type="entry name" value="Fer4_10"/>
    <property type="match status" value="1"/>
</dbReference>
<sequence length="262" mass="28978">MKTEIIYFSATGTTKAVVTAIAKGLTGNVHFIDITQPEKRKNVTAVNGDLIIIAIPVYGERIPHFLFDYIKQIKGNGTLLAAVSVYGNMGFGISLEQFKDFAKTNNFRLIAAGTFIGQHTYTSKEAPVAYGRPDEQDLSQAEFFARSIQQKIKMGDFTCPEIPKCILAGFITELPDSGTRFLVRQPRIKGTSCNACGACARKCPVGAIDLNTLEINESKCLRCYACVKICPKEARTGGLRLSVFRTIFYHIGMKRKKNQIFL</sequence>
<gene>
    <name evidence="6" type="ORF">G9470_13290</name>
</gene>
<dbReference type="NCBIfam" id="NF038196">
    <property type="entry name" value="ferrodoxin_EFR1"/>
    <property type="match status" value="1"/>
</dbReference>
<keyword evidence="2" id="KW-0408">Iron</keyword>
<dbReference type="Proteomes" id="UP000539052">
    <property type="component" value="Unassembled WGS sequence"/>
</dbReference>
<dbReference type="PROSITE" id="PS50902">
    <property type="entry name" value="FLAVODOXIN_LIKE"/>
    <property type="match status" value="1"/>
</dbReference>
<dbReference type="Pfam" id="PF12724">
    <property type="entry name" value="Flavodoxin_5"/>
    <property type="match status" value="1"/>
</dbReference>
<dbReference type="InterPro" id="IPR029039">
    <property type="entry name" value="Flavoprotein-like_sf"/>
</dbReference>
<feature type="domain" description="4Fe-4S ferredoxin-type" evidence="5">
    <location>
        <begin position="184"/>
        <end position="213"/>
    </location>
</feature>
<dbReference type="SUPFAM" id="SSF52218">
    <property type="entry name" value="Flavoproteins"/>
    <property type="match status" value="1"/>
</dbReference>
<dbReference type="RefSeq" id="WP_170821944.1">
    <property type="nucleotide sequence ID" value="NZ_JAAOXG010000024.1"/>
</dbReference>
<evidence type="ECO:0000259" key="5">
    <source>
        <dbReference type="PROSITE" id="PS51379"/>
    </source>
</evidence>
<feature type="domain" description="4Fe-4S ferredoxin-type" evidence="5">
    <location>
        <begin position="214"/>
        <end position="240"/>
    </location>
</feature>
<evidence type="ECO:0000256" key="3">
    <source>
        <dbReference type="ARBA" id="ARBA00023014"/>
    </source>
</evidence>
<dbReference type="Gene3D" id="3.40.50.360">
    <property type="match status" value="1"/>
</dbReference>
<evidence type="ECO:0000256" key="1">
    <source>
        <dbReference type="ARBA" id="ARBA00022723"/>
    </source>
</evidence>
<evidence type="ECO:0000256" key="2">
    <source>
        <dbReference type="ARBA" id="ARBA00023004"/>
    </source>
</evidence>
<dbReference type="PROSITE" id="PS51379">
    <property type="entry name" value="4FE4S_FER_2"/>
    <property type="match status" value="2"/>
</dbReference>
<dbReference type="SUPFAM" id="SSF54862">
    <property type="entry name" value="4Fe-4S ferredoxins"/>
    <property type="match status" value="1"/>
</dbReference>
<reference evidence="6 7" key="1">
    <citation type="submission" date="2020-03" db="EMBL/GenBank/DDBJ databases">
        <title>Genome Sequence of industrial isolate, B5A.</title>
        <authorList>
            <person name="Sharma S."/>
            <person name="Patil P.B."/>
            <person name="Korpole S."/>
        </authorList>
    </citation>
    <scope>NUCLEOTIDE SEQUENCE [LARGE SCALE GENOMIC DNA]</scope>
    <source>
        <strain evidence="6 7">PI-S10-B5A</strain>
    </source>
</reference>
<dbReference type="EMBL" id="JAAOXG010000024">
    <property type="protein sequence ID" value="NNJ30761.1"/>
    <property type="molecule type" value="Genomic_DNA"/>
</dbReference>
<dbReference type="InterPro" id="IPR017896">
    <property type="entry name" value="4Fe4S_Fe-S-bd"/>
</dbReference>